<gene>
    <name evidence="1" type="ORF">FD46_GL000967</name>
</gene>
<organism evidence="1 2">
    <name type="scientific">Liquorilactobacillus oeni DSM 19972</name>
    <dbReference type="NCBI Taxonomy" id="1423777"/>
    <lineage>
        <taxon>Bacteria</taxon>
        <taxon>Bacillati</taxon>
        <taxon>Bacillota</taxon>
        <taxon>Bacilli</taxon>
        <taxon>Lactobacillales</taxon>
        <taxon>Lactobacillaceae</taxon>
        <taxon>Liquorilactobacillus</taxon>
    </lineage>
</organism>
<reference evidence="1 2" key="1">
    <citation type="journal article" date="2015" name="Genome Announc.">
        <title>Expanding the biotechnology potential of lactobacilli through comparative genomics of 213 strains and associated genera.</title>
        <authorList>
            <person name="Sun Z."/>
            <person name="Harris H.M."/>
            <person name="McCann A."/>
            <person name="Guo C."/>
            <person name="Argimon S."/>
            <person name="Zhang W."/>
            <person name="Yang X."/>
            <person name="Jeffery I.B."/>
            <person name="Cooney J.C."/>
            <person name="Kagawa T.F."/>
            <person name="Liu W."/>
            <person name="Song Y."/>
            <person name="Salvetti E."/>
            <person name="Wrobel A."/>
            <person name="Rasinkangas P."/>
            <person name="Parkhill J."/>
            <person name="Rea M.C."/>
            <person name="O'Sullivan O."/>
            <person name="Ritari J."/>
            <person name="Douillard F.P."/>
            <person name="Paul Ross R."/>
            <person name="Yang R."/>
            <person name="Briner A.E."/>
            <person name="Felis G.E."/>
            <person name="de Vos W.M."/>
            <person name="Barrangou R."/>
            <person name="Klaenhammer T.R."/>
            <person name="Caufield P.W."/>
            <person name="Cui Y."/>
            <person name="Zhang H."/>
            <person name="O'Toole P.W."/>
        </authorList>
    </citation>
    <scope>NUCLEOTIDE SEQUENCE [LARGE SCALE GENOMIC DNA]</scope>
    <source>
        <strain evidence="1 2">DSM 19972</strain>
    </source>
</reference>
<comment type="caution">
    <text evidence="1">The sequence shown here is derived from an EMBL/GenBank/DDBJ whole genome shotgun (WGS) entry which is preliminary data.</text>
</comment>
<keyword evidence="2" id="KW-1185">Reference proteome</keyword>
<evidence type="ECO:0000313" key="2">
    <source>
        <dbReference type="Proteomes" id="UP000051686"/>
    </source>
</evidence>
<proteinExistence type="predicted"/>
<dbReference type="AlphaFoldDB" id="A0A0R1MAS0"/>
<dbReference type="RefSeq" id="WP_057895898.1">
    <property type="nucleotide sequence ID" value="NZ_AZEH01000032.1"/>
</dbReference>
<name>A0A0R1MAS0_9LACO</name>
<dbReference type="Proteomes" id="UP000051686">
    <property type="component" value="Unassembled WGS sequence"/>
</dbReference>
<sequence length="61" mass="7357">MKDTITINDFLETAKETDLKDLLDKSLHDPDPEKRKVYDALYTYLLDKRQNEVIKRKDFIR</sequence>
<dbReference type="STRING" id="1423777.FD46_GL000967"/>
<accession>A0A0R1MAS0</accession>
<protein>
    <submittedName>
        <fullName evidence="1">Uncharacterized protein</fullName>
    </submittedName>
</protein>
<dbReference type="PATRIC" id="fig|1423777.3.peg.996"/>
<evidence type="ECO:0000313" key="1">
    <source>
        <dbReference type="EMBL" id="KRL05231.1"/>
    </source>
</evidence>
<dbReference type="EMBL" id="AZEH01000032">
    <property type="protein sequence ID" value="KRL05231.1"/>
    <property type="molecule type" value="Genomic_DNA"/>
</dbReference>